<evidence type="ECO:0000313" key="3">
    <source>
        <dbReference type="Proteomes" id="UP000191905"/>
    </source>
</evidence>
<reference evidence="2 3" key="1">
    <citation type="journal article" date="2016" name="Int. J. Syst. Evol. Microbiol.">
        <title>Pseudaminobacter manganicus sp. nov., isolated from sludge of a manganese mine.</title>
        <authorList>
            <person name="Li J."/>
            <person name="Huang J."/>
            <person name="Liao S."/>
            <person name="Wang G."/>
        </authorList>
    </citation>
    <scope>NUCLEOTIDE SEQUENCE [LARGE SCALE GENOMIC DNA]</scope>
    <source>
        <strain evidence="2 3">JH-7</strain>
    </source>
</reference>
<sequence length="279" mass="30524">MTNLLVKANRGHGRIAHVTPQSAGWTYVGFDLHRLKAGEAVSAETGSREVCLVFITGRGRTDAAGREFGILGQRMSPFDGKPWSIYVPQGSNWSVTAETELELAVCSAPGLGGNLPARVIAPDTLGQEVRGKGTNTRYVTNILPEDEPADSLLVVEVITPGGHTSSYPPHKHDRDNLPVESYLEETYYHRLDPAQGFAFQRVYTDAEANGVRGLDEVMAVEDGDVVLVPKGYHPCAACHGYDLYYLNVMAGPKRTWKFHNAPEHEWLLNAPADESPADR</sequence>
<dbReference type="PANTHER" id="PTHR39193">
    <property type="entry name" value="5-DEOXY-GLUCURONATE ISOMERASE"/>
    <property type="match status" value="1"/>
</dbReference>
<dbReference type="STRING" id="1873176.BFN67_10675"/>
<gene>
    <name evidence="2" type="ORF">BFN67_10675</name>
</gene>
<comment type="caution">
    <text evidence="2">The sequence shown here is derived from an EMBL/GenBank/DDBJ whole genome shotgun (WGS) entry which is preliminary data.</text>
</comment>
<dbReference type="SUPFAM" id="SSF51182">
    <property type="entry name" value="RmlC-like cupins"/>
    <property type="match status" value="1"/>
</dbReference>
<dbReference type="GO" id="GO:0008880">
    <property type="term" value="F:glucuronate isomerase activity"/>
    <property type="evidence" value="ECO:0007669"/>
    <property type="project" value="InterPro"/>
</dbReference>
<organism evidence="2 3">
    <name type="scientific">Manganibacter manganicus</name>
    <dbReference type="NCBI Taxonomy" id="1873176"/>
    <lineage>
        <taxon>Bacteria</taxon>
        <taxon>Pseudomonadati</taxon>
        <taxon>Pseudomonadota</taxon>
        <taxon>Alphaproteobacteria</taxon>
        <taxon>Hyphomicrobiales</taxon>
        <taxon>Phyllobacteriaceae</taxon>
        <taxon>Manganibacter</taxon>
    </lineage>
</organism>
<keyword evidence="3" id="KW-1185">Reference proteome</keyword>
<name>A0A1V8RVN5_9HYPH</name>
<dbReference type="RefSeq" id="WP_080918104.1">
    <property type="nucleotide sequence ID" value="NZ_MDET01000002.1"/>
</dbReference>
<dbReference type="Pfam" id="PF04962">
    <property type="entry name" value="KduI"/>
    <property type="match status" value="1"/>
</dbReference>
<dbReference type="InterPro" id="IPR011051">
    <property type="entry name" value="RmlC_Cupin_sf"/>
</dbReference>
<dbReference type="OrthoDB" id="6121073at2"/>
<keyword evidence="1 2" id="KW-0413">Isomerase</keyword>
<dbReference type="EMBL" id="MDET01000002">
    <property type="protein sequence ID" value="OQM77271.1"/>
    <property type="molecule type" value="Genomic_DNA"/>
</dbReference>
<dbReference type="InterPro" id="IPR024203">
    <property type="entry name" value="Deoxy-glucuronate_isom_IolB"/>
</dbReference>
<protein>
    <submittedName>
        <fullName evidence="2">5-deoxy-glucuronate isomerase</fullName>
    </submittedName>
</protein>
<evidence type="ECO:0000256" key="1">
    <source>
        <dbReference type="ARBA" id="ARBA00023235"/>
    </source>
</evidence>
<dbReference type="PIRSF" id="PIRSF036628">
    <property type="entry name" value="IolB"/>
    <property type="match status" value="1"/>
</dbReference>
<evidence type="ECO:0000313" key="2">
    <source>
        <dbReference type="EMBL" id="OQM77271.1"/>
    </source>
</evidence>
<proteinExistence type="predicted"/>
<dbReference type="Proteomes" id="UP000191905">
    <property type="component" value="Unassembled WGS sequence"/>
</dbReference>
<dbReference type="GO" id="GO:0019310">
    <property type="term" value="P:inositol catabolic process"/>
    <property type="evidence" value="ECO:0007669"/>
    <property type="project" value="InterPro"/>
</dbReference>
<accession>A0A1V8RVN5</accession>
<dbReference type="AlphaFoldDB" id="A0A1V8RVN5"/>
<dbReference type="NCBIfam" id="TIGR04378">
    <property type="entry name" value="myo_inos_iolB"/>
    <property type="match status" value="1"/>
</dbReference>
<dbReference type="PANTHER" id="PTHR39193:SF1">
    <property type="entry name" value="5-DEOXY-GLUCURONATE ISOMERASE"/>
    <property type="match status" value="1"/>
</dbReference>
<dbReference type="InterPro" id="IPR021120">
    <property type="entry name" value="KduI/IolB_isomerase"/>
</dbReference>
<dbReference type="Gene3D" id="2.60.120.10">
    <property type="entry name" value="Jelly Rolls"/>
    <property type="match status" value="2"/>
</dbReference>
<dbReference type="InterPro" id="IPR014710">
    <property type="entry name" value="RmlC-like_jellyroll"/>
</dbReference>